<dbReference type="PANTHER" id="PTHR30136">
    <property type="entry name" value="HELIX-TURN-HELIX TRANSCRIPTIONAL REGULATOR, ICLR FAMILY"/>
    <property type="match status" value="1"/>
</dbReference>
<dbReference type="RefSeq" id="WP_307405739.1">
    <property type="nucleotide sequence ID" value="NZ_JAUSUR010000001.1"/>
</dbReference>
<dbReference type="Gene3D" id="1.10.10.10">
    <property type="entry name" value="Winged helix-like DNA-binding domain superfamily/Winged helix DNA-binding domain"/>
    <property type="match status" value="1"/>
</dbReference>
<keyword evidence="7" id="KW-1185">Reference proteome</keyword>
<keyword evidence="1" id="KW-0805">Transcription regulation</keyword>
<dbReference type="InterPro" id="IPR005471">
    <property type="entry name" value="Tscrpt_reg_IclR_N"/>
</dbReference>
<dbReference type="InterPro" id="IPR036390">
    <property type="entry name" value="WH_DNA-bd_sf"/>
</dbReference>
<dbReference type="PROSITE" id="PS51077">
    <property type="entry name" value="HTH_ICLR"/>
    <property type="match status" value="1"/>
</dbReference>
<dbReference type="Pfam" id="PF09339">
    <property type="entry name" value="HTH_IclR"/>
    <property type="match status" value="1"/>
</dbReference>
<keyword evidence="3" id="KW-0804">Transcription</keyword>
<dbReference type="InterPro" id="IPR050707">
    <property type="entry name" value="HTH_MetabolicPath_Reg"/>
</dbReference>
<evidence type="ECO:0000256" key="1">
    <source>
        <dbReference type="ARBA" id="ARBA00023015"/>
    </source>
</evidence>
<dbReference type="PROSITE" id="PS51078">
    <property type="entry name" value="ICLR_ED"/>
    <property type="match status" value="1"/>
</dbReference>
<evidence type="ECO:0000259" key="4">
    <source>
        <dbReference type="PROSITE" id="PS51077"/>
    </source>
</evidence>
<organism evidence="6 7">
    <name type="scientific">Breznakia pachnodae</name>
    <dbReference type="NCBI Taxonomy" id="265178"/>
    <lineage>
        <taxon>Bacteria</taxon>
        <taxon>Bacillati</taxon>
        <taxon>Bacillota</taxon>
        <taxon>Erysipelotrichia</taxon>
        <taxon>Erysipelotrichales</taxon>
        <taxon>Erysipelotrichaceae</taxon>
        <taxon>Breznakia</taxon>
    </lineage>
</organism>
<dbReference type="GO" id="GO:0003677">
    <property type="term" value="F:DNA binding"/>
    <property type="evidence" value="ECO:0007669"/>
    <property type="project" value="UniProtKB-KW"/>
</dbReference>
<evidence type="ECO:0000313" key="6">
    <source>
        <dbReference type="EMBL" id="MDQ0360096.1"/>
    </source>
</evidence>
<dbReference type="EMBL" id="JAUSUR010000001">
    <property type="protein sequence ID" value="MDQ0360096.1"/>
    <property type="molecule type" value="Genomic_DNA"/>
</dbReference>
<evidence type="ECO:0000313" key="7">
    <source>
        <dbReference type="Proteomes" id="UP001230220"/>
    </source>
</evidence>
<evidence type="ECO:0000256" key="3">
    <source>
        <dbReference type="ARBA" id="ARBA00023163"/>
    </source>
</evidence>
<evidence type="ECO:0000256" key="2">
    <source>
        <dbReference type="ARBA" id="ARBA00023125"/>
    </source>
</evidence>
<dbReference type="SUPFAM" id="SSF55781">
    <property type="entry name" value="GAF domain-like"/>
    <property type="match status" value="1"/>
</dbReference>
<protein>
    <submittedName>
        <fullName evidence="6">DNA-binding IclR family transcriptional regulator</fullName>
    </submittedName>
</protein>
<gene>
    <name evidence="6" type="ORF">J2S15_000827</name>
</gene>
<dbReference type="Gene3D" id="3.30.450.40">
    <property type="match status" value="1"/>
</dbReference>
<dbReference type="PANTHER" id="PTHR30136:SF35">
    <property type="entry name" value="HTH-TYPE TRANSCRIPTIONAL REGULATOR RV1719"/>
    <property type="match status" value="1"/>
</dbReference>
<dbReference type="Pfam" id="PF01614">
    <property type="entry name" value="IclR_C"/>
    <property type="match status" value="1"/>
</dbReference>
<evidence type="ECO:0000259" key="5">
    <source>
        <dbReference type="PROSITE" id="PS51078"/>
    </source>
</evidence>
<feature type="domain" description="HTH iclR-type" evidence="4">
    <location>
        <begin position="11"/>
        <end position="73"/>
    </location>
</feature>
<accession>A0ABU0E073</accession>
<keyword evidence="2 6" id="KW-0238">DNA-binding</keyword>
<dbReference type="SMART" id="SM00346">
    <property type="entry name" value="HTH_ICLR"/>
    <property type="match status" value="1"/>
</dbReference>
<comment type="caution">
    <text evidence="6">The sequence shown here is derived from an EMBL/GenBank/DDBJ whole genome shotgun (WGS) entry which is preliminary data.</text>
</comment>
<name>A0ABU0E073_9FIRM</name>
<feature type="domain" description="IclR-ED" evidence="5">
    <location>
        <begin position="74"/>
        <end position="257"/>
    </location>
</feature>
<reference evidence="6 7" key="1">
    <citation type="submission" date="2023-07" db="EMBL/GenBank/DDBJ databases">
        <title>Genomic Encyclopedia of Type Strains, Phase IV (KMG-IV): sequencing the most valuable type-strain genomes for metagenomic binning, comparative biology and taxonomic classification.</title>
        <authorList>
            <person name="Goeker M."/>
        </authorList>
    </citation>
    <scope>NUCLEOTIDE SEQUENCE [LARGE SCALE GENOMIC DNA]</scope>
    <source>
        <strain evidence="6 7">DSM 16784</strain>
    </source>
</reference>
<dbReference type="InterPro" id="IPR036388">
    <property type="entry name" value="WH-like_DNA-bd_sf"/>
</dbReference>
<proteinExistence type="predicted"/>
<dbReference type="SUPFAM" id="SSF46785">
    <property type="entry name" value="Winged helix' DNA-binding domain"/>
    <property type="match status" value="1"/>
</dbReference>
<dbReference type="InterPro" id="IPR014757">
    <property type="entry name" value="Tscrpt_reg_IclR_C"/>
</dbReference>
<dbReference type="Proteomes" id="UP001230220">
    <property type="component" value="Unassembled WGS sequence"/>
</dbReference>
<sequence length="259" mass="29364">MKERIEGKNDIKSIVKASKIIDVIAFERKPLSLSELSNRLGMAKSTLHGLLSTLVNIHYLEQEQDTGRYKLGIQLFELGSQIANTWNEKEIAKSYMEKLVEKTGETVHLAMLSNGEVLYVEKQEAYSSIRIATAPGAKLPVHCTGVGKVLLAFSSAQEIDEILKGYELSPHTEFTITDKGDLLSELQRIRRQGYAYDNQEFVDGLRCVSAPIFNHTNRVIFSLSVSGPLYRMQDEQIEKYRELLLDATYEISRKLGYRK</sequence>
<dbReference type="InterPro" id="IPR029016">
    <property type="entry name" value="GAF-like_dom_sf"/>
</dbReference>